<evidence type="ECO:0000313" key="2">
    <source>
        <dbReference type="Proteomes" id="UP000002964"/>
    </source>
</evidence>
<name>H8Z6H4_9GAMM</name>
<keyword evidence="2" id="KW-1185">Reference proteome</keyword>
<dbReference type="Proteomes" id="UP000002964">
    <property type="component" value="Unassembled WGS sequence"/>
</dbReference>
<dbReference type="HOGENOM" id="CLU_2921355_0_0_6"/>
<accession>H8Z6H4</accession>
<reference evidence="2" key="1">
    <citation type="submission" date="2011-06" db="EMBL/GenBank/DDBJ databases">
        <authorList>
            <consortium name="US DOE Joint Genome Institute (JGI-PGF)"/>
            <person name="Lucas S."/>
            <person name="Han J."/>
            <person name="Lapidus A."/>
            <person name="Cheng J.-F."/>
            <person name="Goodwin L."/>
            <person name="Pitluck S."/>
            <person name="Peters L."/>
            <person name="Land M.L."/>
            <person name="Hauser L."/>
            <person name="Vogl K."/>
            <person name="Liu Z."/>
            <person name="Overmann J."/>
            <person name="Frigaard N.-U."/>
            <person name="Bryant D.A."/>
            <person name="Woyke T.J."/>
        </authorList>
    </citation>
    <scope>NUCLEOTIDE SEQUENCE [LARGE SCALE GENOMIC DNA]</scope>
    <source>
        <strain evidence="2">970</strain>
    </source>
</reference>
<dbReference type="AlphaFoldDB" id="H8Z6H4"/>
<protein>
    <submittedName>
        <fullName evidence="1">Uncharacterized protein</fullName>
    </submittedName>
</protein>
<proteinExistence type="predicted"/>
<dbReference type="RefSeq" id="WP_009150077.1">
    <property type="nucleotide sequence ID" value="NZ_CP121471.1"/>
</dbReference>
<organism evidence="1 2">
    <name type="scientific">Thiorhodovibrio frisius</name>
    <dbReference type="NCBI Taxonomy" id="631362"/>
    <lineage>
        <taxon>Bacteria</taxon>
        <taxon>Pseudomonadati</taxon>
        <taxon>Pseudomonadota</taxon>
        <taxon>Gammaproteobacteria</taxon>
        <taxon>Chromatiales</taxon>
        <taxon>Chromatiaceae</taxon>
        <taxon>Thiorhodovibrio</taxon>
    </lineage>
</organism>
<sequence>MLFHTFARRANRCRAKREQLQALTWPAELTAERDELDQLLGKYRFKDAEHLIERVHQQLTG</sequence>
<evidence type="ECO:0000313" key="1">
    <source>
        <dbReference type="EMBL" id="EIC19672.1"/>
    </source>
</evidence>
<reference evidence="1 2" key="2">
    <citation type="submission" date="2011-11" db="EMBL/GenBank/DDBJ databases">
        <authorList>
            <consortium name="US DOE Joint Genome Institute"/>
            <person name="Lucas S."/>
            <person name="Han J."/>
            <person name="Lapidus A."/>
            <person name="Cheng J.-F."/>
            <person name="Goodwin L."/>
            <person name="Pitluck S."/>
            <person name="Peters L."/>
            <person name="Ovchinnikova G."/>
            <person name="Zhang X."/>
            <person name="Detter J.C."/>
            <person name="Han C."/>
            <person name="Tapia R."/>
            <person name="Land M."/>
            <person name="Hauser L."/>
            <person name="Kyrpides N."/>
            <person name="Ivanova N."/>
            <person name="Pagani I."/>
            <person name="Vogl K."/>
            <person name="Liu Z."/>
            <person name="Overmann J."/>
            <person name="Frigaard N.-U."/>
            <person name="Bryant D."/>
            <person name="Woyke T."/>
        </authorList>
    </citation>
    <scope>NUCLEOTIDE SEQUENCE [LARGE SCALE GENOMIC DNA]</scope>
    <source>
        <strain evidence="1 2">970</strain>
    </source>
</reference>
<dbReference type="EMBL" id="JH603170">
    <property type="protein sequence ID" value="EIC19672.1"/>
    <property type="molecule type" value="Genomic_DNA"/>
</dbReference>
<gene>
    <name evidence="1" type="ORF">Thi970DRAFT_03262</name>
</gene>